<evidence type="ECO:0000256" key="3">
    <source>
        <dbReference type="SAM" id="MobiDB-lite"/>
    </source>
</evidence>
<evidence type="ECO:0000259" key="4">
    <source>
        <dbReference type="PROSITE" id="PS50600"/>
    </source>
</evidence>
<dbReference type="GO" id="GO:0006508">
    <property type="term" value="P:proteolysis"/>
    <property type="evidence" value="ECO:0007669"/>
    <property type="project" value="UniProtKB-KW"/>
</dbReference>
<feature type="domain" description="Ubiquitin-like protease family profile" evidence="4">
    <location>
        <begin position="91"/>
        <end position="263"/>
    </location>
</feature>
<feature type="compositionally biased region" description="Basic residues" evidence="3">
    <location>
        <begin position="1"/>
        <end position="19"/>
    </location>
</feature>
<dbReference type="AlphaFoldDB" id="A0A6C0BVI5"/>
<reference evidence="5" key="1">
    <citation type="journal article" date="2020" name="Nature">
        <title>Giant virus diversity and host interactions through global metagenomics.</title>
        <authorList>
            <person name="Schulz F."/>
            <person name="Roux S."/>
            <person name="Paez-Espino D."/>
            <person name="Jungbluth S."/>
            <person name="Walsh D.A."/>
            <person name="Denef V.J."/>
            <person name="McMahon K.D."/>
            <person name="Konstantinidis K.T."/>
            <person name="Eloe-Fadrosh E.A."/>
            <person name="Kyrpides N.C."/>
            <person name="Woyke T."/>
        </authorList>
    </citation>
    <scope>NUCLEOTIDE SEQUENCE</scope>
    <source>
        <strain evidence="5">GVMAG-M-3300018868-6</strain>
    </source>
</reference>
<sequence length="291" mass="34757">MTPTRKTKRNRKQTNKKTVKSLNCSPRPKSKTLDFTCFTAEMLEKLKNLWNARHPDVRIESTEPKQIWESLRERIGSTCNTEACWLNQSFAKIGLDKNYVFAPKSPKSWKKNPNEWLSSVDILDIMKHYERNFKKYEFFGPSPIDFDSHMMYDECVWEEICKFELKQQIARGKTKLGFIFNLDKHNQPGSHWVALFVSVKKREIYYFDSYGDDAPPEILTLVKRIQEQSTKIGPKYDYKYNQKRHQYGNSECGMYSLYFLVHLIREKAFNKFNAERIKDKYVENLRKKYFN</sequence>
<dbReference type="InterPro" id="IPR038765">
    <property type="entry name" value="Papain-like_cys_pep_sf"/>
</dbReference>
<protein>
    <recommendedName>
        <fullName evidence="4">Ubiquitin-like protease family profile domain-containing protein</fullName>
    </recommendedName>
</protein>
<evidence type="ECO:0000256" key="1">
    <source>
        <dbReference type="ARBA" id="ARBA00022670"/>
    </source>
</evidence>
<dbReference type="EMBL" id="MN739257">
    <property type="protein sequence ID" value="QHS95771.1"/>
    <property type="molecule type" value="Genomic_DNA"/>
</dbReference>
<keyword evidence="1" id="KW-0645">Protease</keyword>
<dbReference type="Gene3D" id="3.40.395.10">
    <property type="entry name" value="Adenoviral Proteinase, Chain A"/>
    <property type="match status" value="1"/>
</dbReference>
<dbReference type="Pfam" id="PF02902">
    <property type="entry name" value="Peptidase_C48"/>
    <property type="match status" value="1"/>
</dbReference>
<name>A0A6C0BVI5_9ZZZZ</name>
<dbReference type="InterPro" id="IPR003653">
    <property type="entry name" value="Peptidase_C48_C"/>
</dbReference>
<evidence type="ECO:0000313" key="5">
    <source>
        <dbReference type="EMBL" id="QHS95771.1"/>
    </source>
</evidence>
<dbReference type="SUPFAM" id="SSF54001">
    <property type="entry name" value="Cysteine proteinases"/>
    <property type="match status" value="1"/>
</dbReference>
<dbReference type="PROSITE" id="PS50600">
    <property type="entry name" value="ULP_PROTEASE"/>
    <property type="match status" value="1"/>
</dbReference>
<organism evidence="5">
    <name type="scientific">viral metagenome</name>
    <dbReference type="NCBI Taxonomy" id="1070528"/>
    <lineage>
        <taxon>unclassified sequences</taxon>
        <taxon>metagenomes</taxon>
        <taxon>organismal metagenomes</taxon>
    </lineage>
</organism>
<accession>A0A6C0BVI5</accession>
<dbReference type="GO" id="GO:0008234">
    <property type="term" value="F:cysteine-type peptidase activity"/>
    <property type="evidence" value="ECO:0007669"/>
    <property type="project" value="InterPro"/>
</dbReference>
<evidence type="ECO:0000256" key="2">
    <source>
        <dbReference type="ARBA" id="ARBA00022801"/>
    </source>
</evidence>
<keyword evidence="2" id="KW-0378">Hydrolase</keyword>
<feature type="region of interest" description="Disordered" evidence="3">
    <location>
        <begin position="1"/>
        <end position="23"/>
    </location>
</feature>
<proteinExistence type="predicted"/>